<name>A0A2N6SVG6_9CORY</name>
<proteinExistence type="predicted"/>
<protein>
    <submittedName>
        <fullName evidence="3">ISL3 family transposase</fullName>
    </submittedName>
</protein>
<organism evidence="3 4">
    <name type="scientific">Corynebacterium xerosis</name>
    <dbReference type="NCBI Taxonomy" id="1725"/>
    <lineage>
        <taxon>Bacteria</taxon>
        <taxon>Bacillati</taxon>
        <taxon>Actinomycetota</taxon>
        <taxon>Actinomycetes</taxon>
        <taxon>Mycobacteriales</taxon>
        <taxon>Corynebacteriaceae</taxon>
        <taxon>Corynebacterium</taxon>
    </lineage>
</organism>
<dbReference type="Pfam" id="PF14690">
    <property type="entry name" value="Zn_ribbon_ISL3"/>
    <property type="match status" value="1"/>
</dbReference>
<dbReference type="PANTHER" id="PTHR33498">
    <property type="entry name" value="TRANSPOSASE FOR INSERTION SEQUENCE ELEMENT IS1557"/>
    <property type="match status" value="1"/>
</dbReference>
<feature type="domain" description="Transposase IS204/IS1001/IS1096/IS1165 DDE" evidence="1">
    <location>
        <begin position="165"/>
        <end position="423"/>
    </location>
</feature>
<dbReference type="InterPro" id="IPR002560">
    <property type="entry name" value="Transposase_DDE"/>
</dbReference>
<comment type="caution">
    <text evidence="3">The sequence shown here is derived from an EMBL/GenBank/DDBJ whole genome shotgun (WGS) entry which is preliminary data.</text>
</comment>
<dbReference type="InterPro" id="IPR047951">
    <property type="entry name" value="Transpos_ISL3"/>
</dbReference>
<evidence type="ECO:0000259" key="1">
    <source>
        <dbReference type="Pfam" id="PF01610"/>
    </source>
</evidence>
<gene>
    <name evidence="3" type="ORF">CJ204_13105</name>
</gene>
<dbReference type="Proteomes" id="UP000235363">
    <property type="component" value="Unassembled WGS sequence"/>
</dbReference>
<reference evidence="3 4" key="1">
    <citation type="submission" date="2017-09" db="EMBL/GenBank/DDBJ databases">
        <title>Bacterial strain isolated from the female urinary microbiota.</title>
        <authorList>
            <person name="Thomas-White K."/>
            <person name="Kumar N."/>
            <person name="Forster S."/>
            <person name="Putonti C."/>
            <person name="Lawley T."/>
            <person name="Wolfe A.J."/>
        </authorList>
    </citation>
    <scope>NUCLEOTIDE SEQUENCE [LARGE SCALE GENOMIC DNA]</scope>
    <source>
        <strain evidence="3 4">UMB0908</strain>
    </source>
</reference>
<accession>A0A2N6SVG6</accession>
<evidence type="ECO:0000313" key="4">
    <source>
        <dbReference type="Proteomes" id="UP000235363"/>
    </source>
</evidence>
<feature type="domain" description="Transposase IS204/IS1001/IS1096/IS1165 zinc-finger" evidence="2">
    <location>
        <begin position="45"/>
        <end position="86"/>
    </location>
</feature>
<dbReference type="PANTHER" id="PTHR33498:SF1">
    <property type="entry name" value="TRANSPOSASE FOR INSERTION SEQUENCE ELEMENT IS1557"/>
    <property type="match status" value="1"/>
</dbReference>
<evidence type="ECO:0000313" key="3">
    <source>
        <dbReference type="EMBL" id="PMC61055.1"/>
    </source>
</evidence>
<dbReference type="InterPro" id="IPR029261">
    <property type="entry name" value="Transposase_Znf"/>
</dbReference>
<dbReference type="RefSeq" id="WP_102214986.1">
    <property type="nucleotide sequence ID" value="NZ_PNHF01000060.1"/>
</dbReference>
<sequence>MQPTTGNLVADTICRTAEIGLTITGAADAGTLTIIDAAPVTVDGLCPECGNPGKLRDHIVRTLVDLPVVGFPTRLHVRVPRFTCTDTTCDRKIFQTSLTCADDGAKLTHRVTRWILQRLAVDCMSVSATAKALGVGWELVNQVAVHACRKLVYDNPSHLDGVRILGVDEHVWKHTRRPGQPSSFVTVLVDLTPLVTGAGPARLLDMRPGRSAEVLRTWLQERSPEFRRQVQVVAMDGFAGYATAVDQALPQARKVMDPFHVVHLAADKLTGCRQRLQRETTGRRGRKEDPLYKHRRTLLTRRNYLTTRQNRRLDLLWATDDEYVALEITWMFYQDLIQAYGHPKKTEGRKLMDRIINTLRKGLPAGLEELAQLGRTLWRRREDVLAYFDIGASNGPVEAINGRLEHLRGIALGFRNLNHYILRSLIHSGQLQARINAL</sequence>
<dbReference type="AlphaFoldDB" id="A0A2N6SVG6"/>
<dbReference type="NCBIfam" id="NF033550">
    <property type="entry name" value="transpos_ISL3"/>
    <property type="match status" value="1"/>
</dbReference>
<dbReference type="Pfam" id="PF01610">
    <property type="entry name" value="DDE_Tnp_ISL3"/>
    <property type="match status" value="1"/>
</dbReference>
<evidence type="ECO:0000259" key="2">
    <source>
        <dbReference type="Pfam" id="PF14690"/>
    </source>
</evidence>
<dbReference type="EMBL" id="PNHF01000060">
    <property type="protein sequence ID" value="PMC61055.1"/>
    <property type="molecule type" value="Genomic_DNA"/>
</dbReference>